<name>A0A380JFW2_STRDO</name>
<reference evidence="1 2" key="1">
    <citation type="submission" date="2018-06" db="EMBL/GenBank/DDBJ databases">
        <authorList>
            <consortium name="Pathogen Informatics"/>
            <person name="Doyle S."/>
        </authorList>
    </citation>
    <scope>NUCLEOTIDE SEQUENCE [LARGE SCALE GENOMIC DNA]</scope>
    <source>
        <strain evidence="2">NCTC 11391</strain>
    </source>
</reference>
<dbReference type="Proteomes" id="UP000254082">
    <property type="component" value="Unassembled WGS sequence"/>
</dbReference>
<protein>
    <submittedName>
        <fullName evidence="1">Competence associated protein</fullName>
    </submittedName>
</protein>
<evidence type="ECO:0000313" key="1">
    <source>
        <dbReference type="EMBL" id="SUN36636.1"/>
    </source>
</evidence>
<gene>
    <name evidence="1" type="ORF">NCTC11391_01634</name>
</gene>
<accession>A0A380JFW2</accession>
<dbReference type="EMBL" id="UHFA01000002">
    <property type="protein sequence ID" value="SUN36636.1"/>
    <property type="molecule type" value="Genomic_DNA"/>
</dbReference>
<dbReference type="OrthoDB" id="2236461at2"/>
<evidence type="ECO:0000313" key="2">
    <source>
        <dbReference type="Proteomes" id="UP000254082"/>
    </source>
</evidence>
<proteinExistence type="predicted"/>
<keyword evidence="2" id="KW-1185">Reference proteome</keyword>
<sequence>MAKSGWAYVRHQLALILLVALLCLIFLALGLMLGYAVLGEGHNPLEILSPHKWQELINKFTGK</sequence>
<dbReference type="InterPro" id="IPR024596">
    <property type="entry name" value="RNApol_su_b/EpuA"/>
</dbReference>
<dbReference type="AlphaFoldDB" id="A0A380JFW2"/>
<organism evidence="1 2">
    <name type="scientific">Streptococcus downei MFe28</name>
    <dbReference type="NCBI Taxonomy" id="764290"/>
    <lineage>
        <taxon>Bacteria</taxon>
        <taxon>Bacillati</taxon>
        <taxon>Bacillota</taxon>
        <taxon>Bacilli</taxon>
        <taxon>Lactobacillales</taxon>
        <taxon>Streptococcaceae</taxon>
        <taxon>Streptococcus</taxon>
    </lineage>
</organism>
<dbReference type="Pfam" id="PF11772">
    <property type="entry name" value="EpuA"/>
    <property type="match status" value="1"/>
</dbReference>
<dbReference type="RefSeq" id="WP_002997989.1">
    <property type="nucleotide sequence ID" value="NZ_UHFA01000002.1"/>
</dbReference>